<dbReference type="InterPro" id="IPR013320">
    <property type="entry name" value="ConA-like_dom_sf"/>
</dbReference>
<dbReference type="InterPro" id="IPR036278">
    <property type="entry name" value="Sialidase_sf"/>
</dbReference>
<dbReference type="EMBL" id="MKKU01000545">
    <property type="protein sequence ID" value="RNF08160.1"/>
    <property type="molecule type" value="Genomic_DNA"/>
</dbReference>
<dbReference type="Pfam" id="PF22925">
    <property type="entry name" value="TS_C"/>
    <property type="match status" value="1"/>
</dbReference>
<protein>
    <submittedName>
        <fullName evidence="2">Group II trans-sialidase superfamily</fullName>
    </submittedName>
</protein>
<dbReference type="GO" id="GO:0004308">
    <property type="term" value="F:exo-alpha-sialidase activity"/>
    <property type="evidence" value="ECO:0007669"/>
    <property type="project" value="InterPro"/>
</dbReference>
<sequence length="292" mass="31484">MITALLQERGNRTTRRLFLSPLTEELGTITSVLGTWAKLDSAFSKSSVPTAGLVGFLSDASSDATWDDAYRCLNAVVKNAKKFDNGFEFTGPESGGMWPVNMWDYGNVYGFVNYAFTLVATVTIQQAPKESAPLLGASLEGYGSTKFVGLACTAKSGRRSSTARQPHPTAIGSRGRSTKWRSCCRATRAPCTWTASSWGAPTRRQHPRHGVTKSHTSTLSSALSSLALSGRLYKSKFVTVTPPPLSVPSPSSSPKKITRKAKQTTASRARVCIGCCYSCCCWDYGALRPSPE</sequence>
<reference evidence="2 3" key="1">
    <citation type="journal article" date="2018" name="BMC Genomics">
        <title>Genomic comparison of Trypanosoma conorhini and Trypanosoma rangeli to Trypanosoma cruzi strains of high and low virulence.</title>
        <authorList>
            <person name="Bradwell K.R."/>
            <person name="Koparde V.N."/>
            <person name="Matveyev A.V."/>
            <person name="Serrano M.G."/>
            <person name="Alves J.M."/>
            <person name="Parikh H."/>
            <person name="Huang B."/>
            <person name="Lee V."/>
            <person name="Espinosa-Alvarez O."/>
            <person name="Ortiz P.A."/>
            <person name="Costa-Martins A.G."/>
            <person name="Teixeira M.M."/>
            <person name="Buck G.A."/>
        </authorList>
    </citation>
    <scope>NUCLEOTIDE SEQUENCE [LARGE SCALE GENOMIC DNA]</scope>
    <source>
        <strain evidence="2 3">025E</strain>
    </source>
</reference>
<proteinExistence type="predicted"/>
<dbReference type="Gene3D" id="2.120.10.10">
    <property type="match status" value="1"/>
</dbReference>
<evidence type="ECO:0000313" key="3">
    <source>
        <dbReference type="Proteomes" id="UP000284403"/>
    </source>
</evidence>
<evidence type="ECO:0000313" key="2">
    <source>
        <dbReference type="EMBL" id="RNF08160.1"/>
    </source>
</evidence>
<dbReference type="Proteomes" id="UP000284403">
    <property type="component" value="Unassembled WGS sequence"/>
</dbReference>
<keyword evidence="3" id="KW-1185">Reference proteome</keyword>
<dbReference type="PRINTS" id="PR01803">
    <property type="entry name" value="TCSIALIDASE"/>
</dbReference>
<dbReference type="GeneID" id="40320881"/>
<dbReference type="AlphaFoldDB" id="A0A422NRQ6"/>
<accession>A0A422NRQ6</accession>
<dbReference type="InterPro" id="IPR008377">
    <property type="entry name" value="Sialidase_trypan"/>
</dbReference>
<name>A0A422NRQ6_9TRYP</name>
<dbReference type="SUPFAM" id="SSF49899">
    <property type="entry name" value="Concanavalin A-like lectins/glucanases"/>
    <property type="match status" value="1"/>
</dbReference>
<evidence type="ECO:0000259" key="1">
    <source>
        <dbReference type="Pfam" id="PF22925"/>
    </source>
</evidence>
<gene>
    <name evidence="2" type="ORF">Tco025E_07270</name>
</gene>
<dbReference type="SUPFAM" id="SSF50939">
    <property type="entry name" value="Sialidases"/>
    <property type="match status" value="1"/>
</dbReference>
<dbReference type="Gene3D" id="2.60.120.200">
    <property type="match status" value="1"/>
</dbReference>
<dbReference type="InterPro" id="IPR055239">
    <property type="entry name" value="TS_C"/>
</dbReference>
<organism evidence="2 3">
    <name type="scientific">Trypanosoma conorhini</name>
    <dbReference type="NCBI Taxonomy" id="83891"/>
    <lineage>
        <taxon>Eukaryota</taxon>
        <taxon>Discoba</taxon>
        <taxon>Euglenozoa</taxon>
        <taxon>Kinetoplastea</taxon>
        <taxon>Metakinetoplastina</taxon>
        <taxon>Trypanosomatida</taxon>
        <taxon>Trypanosomatidae</taxon>
        <taxon>Trypanosoma</taxon>
    </lineage>
</organism>
<comment type="caution">
    <text evidence="2">The sequence shown here is derived from an EMBL/GenBank/DDBJ whole genome shotgun (WGS) entry which is preliminary data.</text>
</comment>
<dbReference type="RefSeq" id="XP_029225795.1">
    <property type="nucleotide sequence ID" value="XM_029374136.1"/>
</dbReference>
<feature type="domain" description="Trans-sialidase C-terminal" evidence="1">
    <location>
        <begin position="49"/>
        <end position="158"/>
    </location>
</feature>